<dbReference type="InterPro" id="IPR029050">
    <property type="entry name" value="Immunoprotect_excell_Ig-like"/>
</dbReference>
<evidence type="ECO:0000313" key="4">
    <source>
        <dbReference type="EMBL" id="TET92779.1"/>
    </source>
</evidence>
<feature type="domain" description="DUF4352" evidence="3">
    <location>
        <begin position="60"/>
        <end position="169"/>
    </location>
</feature>
<feature type="transmembrane region" description="Helical" evidence="2">
    <location>
        <begin position="20"/>
        <end position="40"/>
    </location>
</feature>
<comment type="caution">
    <text evidence="4">The sequence shown here is derived from an EMBL/GenBank/DDBJ whole genome shotgun (WGS) entry which is preliminary data.</text>
</comment>
<feature type="non-terminal residue" evidence="4">
    <location>
        <position position="196"/>
    </location>
</feature>
<dbReference type="Gene3D" id="2.60.40.1240">
    <property type="match status" value="1"/>
</dbReference>
<keyword evidence="2" id="KW-1133">Transmembrane helix</keyword>
<organism evidence="4 5">
    <name type="scientific">Aerophobetes bacterium</name>
    <dbReference type="NCBI Taxonomy" id="2030807"/>
    <lineage>
        <taxon>Bacteria</taxon>
        <taxon>Candidatus Aerophobota</taxon>
    </lineage>
</organism>
<keyword evidence="2" id="KW-0812">Transmembrane</keyword>
<reference evidence="4 5" key="1">
    <citation type="submission" date="2019-03" db="EMBL/GenBank/DDBJ databases">
        <title>Metabolic potential of uncultured bacteria and archaea associated with petroleum seepage in deep-sea sediments.</title>
        <authorList>
            <person name="Dong X."/>
            <person name="Hubert C."/>
        </authorList>
    </citation>
    <scope>NUCLEOTIDE SEQUENCE [LARGE SCALE GENOMIC DNA]</scope>
    <source>
        <strain evidence="4">E29_bin28</strain>
    </source>
</reference>
<proteinExistence type="predicted"/>
<dbReference type="Pfam" id="PF11611">
    <property type="entry name" value="DUF4352"/>
    <property type="match status" value="1"/>
</dbReference>
<dbReference type="AlphaFoldDB" id="A0A523YMS2"/>
<dbReference type="InterPro" id="IPR029051">
    <property type="entry name" value="DUF4352"/>
</dbReference>
<evidence type="ECO:0000313" key="5">
    <source>
        <dbReference type="Proteomes" id="UP000316925"/>
    </source>
</evidence>
<protein>
    <submittedName>
        <fullName evidence="4">DUF4352 domain-containing protein</fullName>
    </submittedName>
</protein>
<sequence>MPSFKKKFFSWHSRTVLQILLIPIIFFVIFSLLPLTLFYFSSPGSRENLPTDGGIDHSTEPIKIGDFALRINFIKISKELIKDSLSIKARKGYAFTLINLTFENVGTDVKSCHPQVFLKDEKNYVYPEHQASEIPRPFLFSVYPEEKRTGSYLFQIKKNRYPAELIISSLDSTTGSPGRTIELNKNLIEHTSIFTF</sequence>
<dbReference type="EMBL" id="SOIJ01000180">
    <property type="protein sequence ID" value="TET92779.1"/>
    <property type="molecule type" value="Genomic_DNA"/>
</dbReference>
<name>A0A523YMS2_UNCAE</name>
<keyword evidence="2" id="KW-0472">Membrane</keyword>
<evidence type="ECO:0000256" key="1">
    <source>
        <dbReference type="ARBA" id="ARBA00022729"/>
    </source>
</evidence>
<accession>A0A523YMS2</accession>
<dbReference type="Proteomes" id="UP000316925">
    <property type="component" value="Unassembled WGS sequence"/>
</dbReference>
<keyword evidence="1" id="KW-0732">Signal</keyword>
<evidence type="ECO:0000256" key="2">
    <source>
        <dbReference type="SAM" id="Phobius"/>
    </source>
</evidence>
<evidence type="ECO:0000259" key="3">
    <source>
        <dbReference type="Pfam" id="PF11611"/>
    </source>
</evidence>
<gene>
    <name evidence="4" type="ORF">E3J33_03090</name>
</gene>